<evidence type="ECO:0000313" key="2">
    <source>
        <dbReference type="Proteomes" id="UP000553632"/>
    </source>
</evidence>
<proteinExistence type="predicted"/>
<sequence length="103" mass="12060">MLWSYEAECNSNILTQEPLISPRYVREIAEVLKVDVITEPYMVRTMKVFLKAFSLQYRLESELDTQEVKYCLEIIDNERNRFAISQEILEQEDPSLAIGPNEA</sequence>
<dbReference type="AlphaFoldDB" id="A0A7J6UME9"/>
<dbReference type="Proteomes" id="UP000553632">
    <property type="component" value="Unassembled WGS sequence"/>
</dbReference>
<dbReference type="EMBL" id="JABANO010001431">
    <property type="protein sequence ID" value="KAF4758445.1"/>
    <property type="molecule type" value="Genomic_DNA"/>
</dbReference>
<accession>A0A7J6UME9</accession>
<keyword evidence="2" id="KW-1185">Reference proteome</keyword>
<name>A0A7J6UME9_PEROL</name>
<organism evidence="1 2">
    <name type="scientific">Perkinsus olseni</name>
    <name type="common">Perkinsus atlanticus</name>
    <dbReference type="NCBI Taxonomy" id="32597"/>
    <lineage>
        <taxon>Eukaryota</taxon>
        <taxon>Sar</taxon>
        <taxon>Alveolata</taxon>
        <taxon>Perkinsozoa</taxon>
        <taxon>Perkinsea</taxon>
        <taxon>Perkinsida</taxon>
        <taxon>Perkinsidae</taxon>
        <taxon>Perkinsus</taxon>
    </lineage>
</organism>
<evidence type="ECO:0000313" key="1">
    <source>
        <dbReference type="EMBL" id="KAF4758445.1"/>
    </source>
</evidence>
<gene>
    <name evidence="1" type="ORF">FOZ63_021419</name>
</gene>
<feature type="non-terminal residue" evidence="1">
    <location>
        <position position="1"/>
    </location>
</feature>
<reference evidence="1 2" key="1">
    <citation type="submission" date="2020-04" db="EMBL/GenBank/DDBJ databases">
        <title>Perkinsus olseni comparative genomics.</title>
        <authorList>
            <person name="Bogema D.R."/>
        </authorList>
    </citation>
    <scope>NUCLEOTIDE SEQUENCE [LARGE SCALE GENOMIC DNA]</scope>
    <source>
        <strain evidence="1 2">ATCC PRA-207</strain>
    </source>
</reference>
<comment type="caution">
    <text evidence="1">The sequence shown here is derived from an EMBL/GenBank/DDBJ whole genome shotgun (WGS) entry which is preliminary data.</text>
</comment>
<protein>
    <submittedName>
        <fullName evidence="1">Uncharacterized protein</fullName>
    </submittedName>
</protein>